<dbReference type="AlphaFoldDB" id="A0A1A9I5E4"/>
<name>A0A1A9I5E4_9BACT</name>
<evidence type="ECO:0000313" key="4">
    <source>
        <dbReference type="EMBL" id="ANH82856.1"/>
    </source>
</evidence>
<keyword evidence="5" id="KW-1185">Reference proteome</keyword>
<dbReference type="Gene3D" id="2.60.40.2020">
    <property type="match status" value="1"/>
</dbReference>
<dbReference type="STRING" id="1176587.A8C56_19365"/>
<evidence type="ECO:0000259" key="3">
    <source>
        <dbReference type="Pfam" id="PF09394"/>
    </source>
</evidence>
<keyword evidence="2" id="KW-0789">Thiol protease inhibitor</keyword>
<dbReference type="Proteomes" id="UP000077667">
    <property type="component" value="Chromosome"/>
</dbReference>
<dbReference type="SUPFAM" id="SSF141066">
    <property type="entry name" value="ICP-like"/>
    <property type="match status" value="1"/>
</dbReference>
<evidence type="ECO:0000256" key="2">
    <source>
        <dbReference type="ARBA" id="ARBA00022704"/>
    </source>
</evidence>
<accession>A0A1A9I5E4</accession>
<protein>
    <recommendedName>
        <fullName evidence="3">Proteinase inhibitor I42 chagasin domain-containing protein</fullName>
    </recommendedName>
</protein>
<dbReference type="InterPro" id="IPR018990">
    <property type="entry name" value="Prot_inh_I42_chagasin"/>
</dbReference>
<evidence type="ECO:0000313" key="5">
    <source>
        <dbReference type="Proteomes" id="UP000077667"/>
    </source>
</evidence>
<feature type="domain" description="Proteinase inhibitor I42 chagasin" evidence="3">
    <location>
        <begin position="7"/>
        <end position="97"/>
    </location>
</feature>
<organism evidence="4 5">
    <name type="scientific">Niabella ginsenosidivorans</name>
    <dbReference type="NCBI Taxonomy" id="1176587"/>
    <lineage>
        <taxon>Bacteria</taxon>
        <taxon>Pseudomonadati</taxon>
        <taxon>Bacteroidota</taxon>
        <taxon>Chitinophagia</taxon>
        <taxon>Chitinophagales</taxon>
        <taxon>Chitinophagaceae</taxon>
        <taxon>Niabella</taxon>
    </lineage>
</organism>
<dbReference type="EMBL" id="CP015772">
    <property type="protein sequence ID" value="ANH82856.1"/>
    <property type="molecule type" value="Genomic_DNA"/>
</dbReference>
<dbReference type="Pfam" id="PF09394">
    <property type="entry name" value="Inhibitor_I42"/>
    <property type="match status" value="1"/>
</dbReference>
<dbReference type="OrthoDB" id="670986at2"/>
<gene>
    <name evidence="4" type="ORF">A8C56_19365</name>
</gene>
<dbReference type="GO" id="GO:0004869">
    <property type="term" value="F:cysteine-type endopeptidase inhibitor activity"/>
    <property type="evidence" value="ECO:0007669"/>
    <property type="project" value="UniProtKB-KW"/>
</dbReference>
<dbReference type="KEGG" id="nia:A8C56_19365"/>
<evidence type="ECO:0000256" key="1">
    <source>
        <dbReference type="ARBA" id="ARBA00022690"/>
    </source>
</evidence>
<keyword evidence="1" id="KW-0646">Protease inhibitor</keyword>
<dbReference type="RefSeq" id="WP_067759742.1">
    <property type="nucleotide sequence ID" value="NZ_CP015772.1"/>
</dbReference>
<reference evidence="4 5" key="1">
    <citation type="submission" date="2016-05" db="EMBL/GenBank/DDBJ databases">
        <title>Niabella ginsenosidivorans BS26 whole genome sequencing.</title>
        <authorList>
            <person name="Im W.T."/>
            <person name="Siddiqi M.Z."/>
        </authorList>
    </citation>
    <scope>NUCLEOTIDE SEQUENCE [LARGE SCALE GENOMIC DNA]</scope>
    <source>
        <strain evidence="4 5">BS26</strain>
    </source>
</reference>
<dbReference type="InterPro" id="IPR036331">
    <property type="entry name" value="Chagasin-like_sf"/>
</dbReference>
<sequence>METTVILKVNKERSFRLENRGGAGYSWVVEANNEKVTRVTTAMADSGEVPGKKPVGGSSIVVLTIRGLTKGTSRIQLVQKRIWEEGVPPLNTYIYNVTVTE</sequence>
<proteinExistence type="predicted"/>